<evidence type="ECO:0000256" key="9">
    <source>
        <dbReference type="RuleBase" id="RU362106"/>
    </source>
</evidence>
<evidence type="ECO:0000313" key="12">
    <source>
        <dbReference type="EMBL" id="KZL84226.1"/>
    </source>
</evidence>
<organism evidence="12 13">
    <name type="scientific">Colletotrichum incanum</name>
    <name type="common">Soybean anthracnose fungus</name>
    <dbReference type="NCBI Taxonomy" id="1573173"/>
    <lineage>
        <taxon>Eukaryota</taxon>
        <taxon>Fungi</taxon>
        <taxon>Dikarya</taxon>
        <taxon>Ascomycota</taxon>
        <taxon>Pezizomycotina</taxon>
        <taxon>Sordariomycetes</taxon>
        <taxon>Hypocreomycetidae</taxon>
        <taxon>Glomerellales</taxon>
        <taxon>Glomerellaceae</taxon>
        <taxon>Colletotrichum</taxon>
        <taxon>Colletotrichum spaethianum species complex</taxon>
    </lineage>
</organism>
<comment type="catalytic activity">
    <reaction evidence="7">
        <text>adenosine(1779)/adenosine(1780) in 18S rRNA + 4 S-adenosyl-L-methionine = N(6)-dimethyladenosine(1779)/N(6)-dimethyladenosine(1780) in 18S rRNA + 4 S-adenosyl-L-homocysteine + 4 H(+)</text>
        <dbReference type="Rhea" id="RHEA:42780"/>
        <dbReference type="Rhea" id="RHEA-COMP:10234"/>
        <dbReference type="Rhea" id="RHEA-COMP:10236"/>
        <dbReference type="ChEBI" id="CHEBI:15378"/>
        <dbReference type="ChEBI" id="CHEBI:57856"/>
        <dbReference type="ChEBI" id="CHEBI:59789"/>
        <dbReference type="ChEBI" id="CHEBI:74411"/>
        <dbReference type="ChEBI" id="CHEBI:74493"/>
        <dbReference type="EC" id="2.1.1.183"/>
    </reaction>
</comment>
<dbReference type="AlphaFoldDB" id="A0A167DR38"/>
<dbReference type="EC" id="2.1.1.-" evidence="9"/>
<dbReference type="InterPro" id="IPR029063">
    <property type="entry name" value="SAM-dependent_MTases_sf"/>
</dbReference>
<dbReference type="STRING" id="1573173.A0A167DR38"/>
<dbReference type="Gene3D" id="3.40.50.150">
    <property type="entry name" value="Vaccinia Virus protein VP39"/>
    <property type="match status" value="2"/>
</dbReference>
<evidence type="ECO:0000313" key="13">
    <source>
        <dbReference type="Proteomes" id="UP000076584"/>
    </source>
</evidence>
<evidence type="ECO:0000256" key="4">
    <source>
        <dbReference type="ARBA" id="ARBA00022679"/>
    </source>
</evidence>
<protein>
    <recommendedName>
        <fullName evidence="9">rRNA adenine N(6)-methyltransferase</fullName>
        <ecNumber evidence="9">2.1.1.-</ecNumber>
    </recommendedName>
</protein>
<dbReference type="PANTHER" id="PTHR11727:SF7">
    <property type="entry name" value="DIMETHYLADENOSINE TRANSFERASE-RELATED"/>
    <property type="match status" value="1"/>
</dbReference>
<dbReference type="NCBIfam" id="TIGR00755">
    <property type="entry name" value="ksgA"/>
    <property type="match status" value="1"/>
</dbReference>
<dbReference type="CDD" id="cd02440">
    <property type="entry name" value="AdoMet_MTases"/>
    <property type="match status" value="1"/>
</dbReference>
<comment type="similarity">
    <text evidence="8 9">Belongs to the class I-like SAM-binding methyltransferase superfamily. rRNA adenine N(6)-methyltransferase family.</text>
</comment>
<evidence type="ECO:0000256" key="6">
    <source>
        <dbReference type="ARBA" id="ARBA00022884"/>
    </source>
</evidence>
<keyword evidence="2 9" id="KW-0698">rRNA processing</keyword>
<dbReference type="SUPFAM" id="SSF53335">
    <property type="entry name" value="S-adenosyl-L-methionine-dependent methyltransferases"/>
    <property type="match status" value="1"/>
</dbReference>
<evidence type="ECO:0000259" key="11">
    <source>
        <dbReference type="SMART" id="SM00650"/>
    </source>
</evidence>
<dbReference type="SMART" id="SM00650">
    <property type="entry name" value="rADc"/>
    <property type="match status" value="1"/>
</dbReference>
<evidence type="ECO:0000256" key="8">
    <source>
        <dbReference type="PROSITE-ProRule" id="PRU01026"/>
    </source>
</evidence>
<accession>A0A167DR38</accession>
<dbReference type="Pfam" id="PF00398">
    <property type="entry name" value="RrnaAD"/>
    <property type="match status" value="1"/>
</dbReference>
<evidence type="ECO:0000256" key="2">
    <source>
        <dbReference type="ARBA" id="ARBA00022552"/>
    </source>
</evidence>
<dbReference type="PROSITE" id="PS01131">
    <property type="entry name" value="RRNA_A_DIMETH"/>
    <property type="match status" value="1"/>
</dbReference>
<feature type="compositionally biased region" description="Low complexity" evidence="10">
    <location>
        <begin position="66"/>
        <end position="76"/>
    </location>
</feature>
<dbReference type="GO" id="GO:0005730">
    <property type="term" value="C:nucleolus"/>
    <property type="evidence" value="ECO:0007669"/>
    <property type="project" value="TreeGrafter"/>
</dbReference>
<feature type="domain" description="Ribosomal RNA adenine methylase transferase N-terminal" evidence="11">
    <location>
        <begin position="99"/>
        <end position="252"/>
    </location>
</feature>
<reference evidence="12 13" key="1">
    <citation type="submission" date="2015-06" db="EMBL/GenBank/DDBJ databases">
        <title>Survival trade-offs in plant roots during colonization by closely related pathogenic and mutualistic fungi.</title>
        <authorList>
            <person name="Hacquard S."/>
            <person name="Kracher B."/>
            <person name="Hiruma K."/>
            <person name="Weinman A."/>
            <person name="Muench P."/>
            <person name="Garrido Oter R."/>
            <person name="Ver Loren van Themaat E."/>
            <person name="Dallerey J.-F."/>
            <person name="Damm U."/>
            <person name="Henrissat B."/>
            <person name="Lespinet O."/>
            <person name="Thon M."/>
            <person name="Kemen E."/>
            <person name="McHardy A.C."/>
            <person name="Schulze-Lefert P."/>
            <person name="O'Connell R.J."/>
        </authorList>
    </citation>
    <scope>NUCLEOTIDE SEQUENCE [LARGE SCALE GENOMIC DNA]</scope>
    <source>
        <strain evidence="12 13">MAFF 238704</strain>
    </source>
</reference>
<dbReference type="PROSITE" id="PS51689">
    <property type="entry name" value="SAM_RNA_A_N6_MT"/>
    <property type="match status" value="1"/>
</dbReference>
<evidence type="ECO:0000256" key="10">
    <source>
        <dbReference type="SAM" id="MobiDB-lite"/>
    </source>
</evidence>
<feature type="binding site" evidence="8">
    <location>
        <position position="119"/>
    </location>
    <ligand>
        <name>S-adenosyl-L-methionine</name>
        <dbReference type="ChEBI" id="CHEBI:59789"/>
    </ligand>
</feature>
<feature type="non-terminal residue" evidence="12">
    <location>
        <position position="1"/>
    </location>
</feature>
<evidence type="ECO:0000256" key="3">
    <source>
        <dbReference type="ARBA" id="ARBA00022603"/>
    </source>
</evidence>
<keyword evidence="13" id="KW-1185">Reference proteome</keyword>
<gene>
    <name evidence="12" type="ORF">CI238_12287</name>
</gene>
<dbReference type="Pfam" id="PF01135">
    <property type="entry name" value="PCMT"/>
    <property type="match status" value="1"/>
</dbReference>
<comment type="caution">
    <text evidence="8">Lacks conserved residue(s) required for the propagation of feature annotation.</text>
</comment>
<evidence type="ECO:0000256" key="7">
    <source>
        <dbReference type="ARBA" id="ARBA00049478"/>
    </source>
</evidence>
<keyword evidence="3 8" id="KW-0489">Methyltransferase</keyword>
<dbReference type="Proteomes" id="UP000076584">
    <property type="component" value="Unassembled WGS sequence"/>
</dbReference>
<feature type="region of interest" description="Disordered" evidence="10">
    <location>
        <begin position="49"/>
        <end position="80"/>
    </location>
</feature>
<dbReference type="InterPro" id="IPR020596">
    <property type="entry name" value="rRNA_Ade_Mease_Trfase_CS"/>
</dbReference>
<comment type="function">
    <text evidence="1">Specifically dimethylates two adjacent adenosines in the loop of a conserved hairpin near the 3'-end of 18S rRNA in the 40S particle.</text>
</comment>
<feature type="binding site" evidence="8">
    <location>
        <position position="140"/>
    </location>
    <ligand>
        <name>S-adenosyl-L-methionine</name>
        <dbReference type="ChEBI" id="CHEBI:59789"/>
    </ligand>
</feature>
<name>A0A167DR38_COLIC</name>
<dbReference type="InterPro" id="IPR020598">
    <property type="entry name" value="rRNA_Ade_methylase_Trfase_N"/>
</dbReference>
<proteinExistence type="inferred from homology"/>
<evidence type="ECO:0000256" key="5">
    <source>
        <dbReference type="ARBA" id="ARBA00022691"/>
    </source>
</evidence>
<dbReference type="GO" id="GO:0052909">
    <property type="term" value="F:18S rRNA (adenine(1779)-N(6)/adenine(1780)-N(6))-dimethyltransferase activity"/>
    <property type="evidence" value="ECO:0007669"/>
    <property type="project" value="UniProtKB-EC"/>
</dbReference>
<dbReference type="GO" id="GO:0003723">
    <property type="term" value="F:RNA binding"/>
    <property type="evidence" value="ECO:0007669"/>
    <property type="project" value="UniProtKB-UniRule"/>
</dbReference>
<dbReference type="EMBL" id="LFIW01000912">
    <property type="protein sequence ID" value="KZL84226.1"/>
    <property type="molecule type" value="Genomic_DNA"/>
</dbReference>
<keyword evidence="4 8" id="KW-0808">Transferase</keyword>
<feature type="binding site" evidence="8">
    <location>
        <position position="94"/>
    </location>
    <ligand>
        <name>S-adenosyl-L-methionine</name>
        <dbReference type="ChEBI" id="CHEBI:59789"/>
    </ligand>
</feature>
<dbReference type="InterPro" id="IPR001737">
    <property type="entry name" value="KsgA/Erm"/>
</dbReference>
<comment type="caution">
    <text evidence="12">The sequence shown here is derived from an EMBL/GenBank/DDBJ whole genome shotgun (WGS) entry which is preliminary data.</text>
</comment>
<evidence type="ECO:0000256" key="1">
    <source>
        <dbReference type="ARBA" id="ARBA00002977"/>
    </source>
</evidence>
<dbReference type="PANTHER" id="PTHR11727">
    <property type="entry name" value="DIMETHYLADENOSINE TRANSFERASE"/>
    <property type="match status" value="1"/>
</dbReference>
<feature type="binding site" evidence="8">
    <location>
        <position position="92"/>
    </location>
    <ligand>
        <name>S-adenosyl-L-methionine</name>
        <dbReference type="ChEBI" id="CHEBI:59789"/>
    </ligand>
</feature>
<sequence length="415" mass="46462">LPLHRRLQHRPDFRVAFVVDTHCLQNLAYPVTSHLRLLFLLQHGTDLRDKPDTMGKAKAPKRNAASSSSGPYSRPSQKTNNVFKFNTNVGQHILKNPGVADAIVHKAELKPTDTVLEIGPGTGNLTVRILEKSRKLIAIEFDPRMAAEVTKRVQGTPEQRKLEVMLGDAIKISSPLVFKMLAMPKPPRQAILMFQLEFGQRLVAKPGDKLYGRLSVNANFWATCSNVMKVSKANFRPPPQVDSCVVRIVPKQGAERPTIAFEEFDGLLRVCFNRKNRTMRASWLGTKEVLQMLEKNYRTWAAMNNVPLDDSLVEDEEDDAMEMDDDADAGADDDDVEPMDDDTPEFFKELGAAAGKAPEKTKSKRKKTKVAALVRSKIERALESTDLLEKRARSCDETDFLKLLSALNSEGIHFA</sequence>
<dbReference type="InterPro" id="IPR011530">
    <property type="entry name" value="rRNA_adenine_dimethylase"/>
</dbReference>
<keyword evidence="6 8" id="KW-0694">RNA-binding</keyword>
<dbReference type="Gene3D" id="1.10.8.480">
    <property type="match status" value="1"/>
</dbReference>
<keyword evidence="5 8" id="KW-0949">S-adenosyl-L-methionine</keyword>